<proteinExistence type="predicted"/>
<dbReference type="Proteomes" id="UP001165121">
    <property type="component" value="Unassembled WGS sequence"/>
</dbReference>
<comment type="caution">
    <text evidence="2">The sequence shown here is derived from an EMBL/GenBank/DDBJ whole genome shotgun (WGS) entry which is preliminary data.</text>
</comment>
<feature type="region of interest" description="Disordered" evidence="1">
    <location>
        <begin position="155"/>
        <end position="182"/>
    </location>
</feature>
<evidence type="ECO:0000256" key="1">
    <source>
        <dbReference type="SAM" id="MobiDB-lite"/>
    </source>
</evidence>
<name>A0A9W6Y9X9_9STRA</name>
<keyword evidence="3" id="KW-1185">Reference proteome</keyword>
<accession>A0A9W6Y9X9</accession>
<gene>
    <name evidence="2" type="ORF">Pfra01_002373900</name>
</gene>
<dbReference type="OrthoDB" id="126120at2759"/>
<sequence length="182" mass="20775">MFVIHAQSTKPTSVELQISHCFDRKICCRQEYKKENIDCSDTAAVITMDYAQNLTLPSVTSTGILCRSSEFMFLVPSDDPVRHDLRCVYDGAHVARDHAEKLLAIYLKALPQPKVNAEKATQLYKSIRQYVPAEFQSDSLYAAPSLEQEQYAKAIKKRRRERRKEDAKTNIEEETPSDQSDA</sequence>
<evidence type="ECO:0000313" key="2">
    <source>
        <dbReference type="EMBL" id="GMF56081.1"/>
    </source>
</evidence>
<dbReference type="AlphaFoldDB" id="A0A9W6Y9X9"/>
<protein>
    <submittedName>
        <fullName evidence="2">Unnamed protein product</fullName>
    </submittedName>
</protein>
<feature type="compositionally biased region" description="Acidic residues" evidence="1">
    <location>
        <begin position="172"/>
        <end position="182"/>
    </location>
</feature>
<reference evidence="2" key="1">
    <citation type="submission" date="2023-04" db="EMBL/GenBank/DDBJ databases">
        <title>Phytophthora fragariaefolia NBRC 109709.</title>
        <authorList>
            <person name="Ichikawa N."/>
            <person name="Sato H."/>
            <person name="Tonouchi N."/>
        </authorList>
    </citation>
    <scope>NUCLEOTIDE SEQUENCE</scope>
    <source>
        <strain evidence="2">NBRC 109709</strain>
    </source>
</reference>
<evidence type="ECO:0000313" key="3">
    <source>
        <dbReference type="Proteomes" id="UP001165121"/>
    </source>
</evidence>
<organism evidence="2 3">
    <name type="scientific">Phytophthora fragariaefolia</name>
    <dbReference type="NCBI Taxonomy" id="1490495"/>
    <lineage>
        <taxon>Eukaryota</taxon>
        <taxon>Sar</taxon>
        <taxon>Stramenopiles</taxon>
        <taxon>Oomycota</taxon>
        <taxon>Peronosporomycetes</taxon>
        <taxon>Peronosporales</taxon>
        <taxon>Peronosporaceae</taxon>
        <taxon>Phytophthora</taxon>
    </lineage>
</organism>
<dbReference type="EMBL" id="BSXT01003903">
    <property type="protein sequence ID" value="GMF56081.1"/>
    <property type="molecule type" value="Genomic_DNA"/>
</dbReference>